<evidence type="ECO:0000313" key="3">
    <source>
        <dbReference type="EMBL" id="KDO48473.1"/>
    </source>
</evidence>
<name>A0A067E042_CITSI</name>
<gene>
    <name evidence="3" type="ORF">CISIN_1g0030961mg</name>
</gene>
<dbReference type="EMBL" id="KK785142">
    <property type="protein sequence ID" value="KDO48472.1"/>
    <property type="molecule type" value="Genomic_DNA"/>
</dbReference>
<accession>A0A067E042</accession>
<dbReference type="InterPro" id="IPR036361">
    <property type="entry name" value="SAP_dom_sf"/>
</dbReference>
<evidence type="ECO:0000256" key="1">
    <source>
        <dbReference type="SAM" id="MobiDB-lite"/>
    </source>
</evidence>
<dbReference type="AlphaFoldDB" id="A0A067E042"/>
<dbReference type="InterPro" id="IPR003034">
    <property type="entry name" value="SAP_dom"/>
</dbReference>
<dbReference type="Proteomes" id="UP000027120">
    <property type="component" value="Unassembled WGS sequence"/>
</dbReference>
<sequence length="20" mass="2283">MKELKDVLTKLGLPKQGKKQ</sequence>
<reference evidence="3 4" key="1">
    <citation type="submission" date="2014-04" db="EMBL/GenBank/DDBJ databases">
        <authorList>
            <consortium name="International Citrus Genome Consortium"/>
            <person name="Gmitter F."/>
            <person name="Chen C."/>
            <person name="Farmerie W."/>
            <person name="Harkins T."/>
            <person name="Desany B."/>
            <person name="Mohiuddin M."/>
            <person name="Kodira C."/>
            <person name="Borodovsky M."/>
            <person name="Lomsadze A."/>
            <person name="Burns P."/>
            <person name="Jenkins J."/>
            <person name="Prochnik S."/>
            <person name="Shu S."/>
            <person name="Chapman J."/>
            <person name="Pitluck S."/>
            <person name="Schmutz J."/>
            <person name="Rokhsar D."/>
        </authorList>
    </citation>
    <scope>NUCLEOTIDE SEQUENCE</scope>
</reference>
<proteinExistence type="predicted"/>
<dbReference type="PROSITE" id="PS50800">
    <property type="entry name" value="SAP"/>
    <property type="match status" value="1"/>
</dbReference>
<feature type="non-terminal residue" evidence="3">
    <location>
        <position position="20"/>
    </location>
</feature>
<protein>
    <recommendedName>
        <fullName evidence="2">SAP domain-containing protein</fullName>
    </recommendedName>
</protein>
<organism evidence="3 4">
    <name type="scientific">Citrus sinensis</name>
    <name type="common">Sweet orange</name>
    <name type="synonym">Citrus aurantium var. sinensis</name>
    <dbReference type="NCBI Taxonomy" id="2711"/>
    <lineage>
        <taxon>Eukaryota</taxon>
        <taxon>Viridiplantae</taxon>
        <taxon>Streptophyta</taxon>
        <taxon>Embryophyta</taxon>
        <taxon>Tracheophyta</taxon>
        <taxon>Spermatophyta</taxon>
        <taxon>Magnoliopsida</taxon>
        <taxon>eudicotyledons</taxon>
        <taxon>Gunneridae</taxon>
        <taxon>Pentapetalae</taxon>
        <taxon>rosids</taxon>
        <taxon>malvids</taxon>
        <taxon>Sapindales</taxon>
        <taxon>Rutaceae</taxon>
        <taxon>Aurantioideae</taxon>
        <taxon>Citrus</taxon>
    </lineage>
</organism>
<evidence type="ECO:0000259" key="2">
    <source>
        <dbReference type="PROSITE" id="PS50800"/>
    </source>
</evidence>
<feature type="region of interest" description="Disordered" evidence="1">
    <location>
        <begin position="1"/>
        <end position="20"/>
    </location>
</feature>
<dbReference type="SUPFAM" id="SSF68906">
    <property type="entry name" value="SAP domain"/>
    <property type="match status" value="1"/>
</dbReference>
<dbReference type="EMBL" id="KK785142">
    <property type="protein sequence ID" value="KDO48473.1"/>
    <property type="molecule type" value="Genomic_DNA"/>
</dbReference>
<evidence type="ECO:0000313" key="4">
    <source>
        <dbReference type="Proteomes" id="UP000027120"/>
    </source>
</evidence>
<keyword evidence="4" id="KW-1185">Reference proteome</keyword>
<feature type="domain" description="SAP" evidence="2">
    <location>
        <begin position="1"/>
        <end position="20"/>
    </location>
</feature>